<dbReference type="Pfam" id="PF00249">
    <property type="entry name" value="Myb_DNA-binding"/>
    <property type="match status" value="2"/>
</dbReference>
<evidence type="ECO:0000256" key="4">
    <source>
        <dbReference type="ARBA" id="ARBA00023125"/>
    </source>
</evidence>
<dbReference type="InterPro" id="IPR001005">
    <property type="entry name" value="SANT/Myb"/>
</dbReference>
<evidence type="ECO:0000256" key="6">
    <source>
        <dbReference type="ARBA" id="ARBA00023242"/>
    </source>
</evidence>
<evidence type="ECO:0008006" key="12">
    <source>
        <dbReference type="Google" id="ProtNLM"/>
    </source>
</evidence>
<feature type="domain" description="Myb-like" evidence="7">
    <location>
        <begin position="14"/>
        <end position="62"/>
    </location>
</feature>
<evidence type="ECO:0000313" key="10">
    <source>
        <dbReference type="EMBL" id="PIM98538.1"/>
    </source>
</evidence>
<dbReference type="NCBIfam" id="TIGR01557">
    <property type="entry name" value="myb_SHAQKYF"/>
    <property type="match status" value="1"/>
</dbReference>
<reference evidence="11" key="1">
    <citation type="journal article" date="2018" name="Gigascience">
        <title>Genome assembly of the Pink Ipe (Handroanthus impetiginosus, Bignoniaceae), a highly valued, ecologically keystone Neotropical timber forest tree.</title>
        <authorList>
            <person name="Silva-Junior O.B."/>
            <person name="Grattapaglia D."/>
            <person name="Novaes E."/>
            <person name="Collevatti R.G."/>
        </authorList>
    </citation>
    <scope>NUCLEOTIDE SEQUENCE [LARGE SCALE GENOMIC DNA]</scope>
    <source>
        <strain evidence="11">cv. UFG-1</strain>
    </source>
</reference>
<dbReference type="GO" id="GO:0009908">
    <property type="term" value="P:flower development"/>
    <property type="evidence" value="ECO:0007669"/>
    <property type="project" value="UniProtKB-ARBA"/>
</dbReference>
<name>A0A2G9FZP4_9LAMI</name>
<dbReference type="EMBL" id="NKXS01008313">
    <property type="protein sequence ID" value="PIM98538.1"/>
    <property type="molecule type" value="Genomic_DNA"/>
</dbReference>
<protein>
    <recommendedName>
        <fullName evidence="12">Zuotin</fullName>
    </recommendedName>
</protein>
<dbReference type="GO" id="GO:0003677">
    <property type="term" value="F:DNA binding"/>
    <property type="evidence" value="ECO:0007669"/>
    <property type="project" value="UniProtKB-KW"/>
</dbReference>
<evidence type="ECO:0000256" key="3">
    <source>
        <dbReference type="ARBA" id="ARBA00023015"/>
    </source>
</evidence>
<dbReference type="SMART" id="SM00717">
    <property type="entry name" value="SANT"/>
    <property type="match status" value="2"/>
</dbReference>
<comment type="caution">
    <text evidence="10">The sequence shown here is derived from an EMBL/GenBank/DDBJ whole genome shotgun (WGS) entry which is preliminary data.</text>
</comment>
<keyword evidence="5" id="KW-0804">Transcription</keyword>
<dbReference type="PANTHER" id="PTHR44042:SF69">
    <property type="entry name" value="TRANSCRIPTION FACTOR MYB-RELATED FAMILY"/>
    <property type="match status" value="1"/>
</dbReference>
<dbReference type="CDD" id="cd00167">
    <property type="entry name" value="SANT"/>
    <property type="match status" value="2"/>
</dbReference>
<evidence type="ECO:0000256" key="5">
    <source>
        <dbReference type="ARBA" id="ARBA00023163"/>
    </source>
</evidence>
<evidence type="ECO:0000313" key="11">
    <source>
        <dbReference type="Proteomes" id="UP000231279"/>
    </source>
</evidence>
<dbReference type="PROSITE" id="PS51293">
    <property type="entry name" value="SANT"/>
    <property type="match status" value="2"/>
</dbReference>
<keyword evidence="3" id="KW-0805">Transcription regulation</keyword>
<dbReference type="GO" id="GO:0048262">
    <property type="term" value="P:determination of dorsal/ventral asymmetry"/>
    <property type="evidence" value="ECO:0007669"/>
    <property type="project" value="UniProtKB-ARBA"/>
</dbReference>
<gene>
    <name evidence="10" type="ORF">CDL12_28985</name>
</gene>
<evidence type="ECO:0000256" key="1">
    <source>
        <dbReference type="ARBA" id="ARBA00004123"/>
    </source>
</evidence>
<proteinExistence type="predicted"/>
<keyword evidence="11" id="KW-1185">Reference proteome</keyword>
<dbReference type="InterPro" id="IPR009057">
    <property type="entry name" value="Homeodomain-like_sf"/>
</dbReference>
<dbReference type="FunFam" id="1.10.10.60:FF:000009">
    <property type="entry name" value="transcription factor MYB1R1"/>
    <property type="match status" value="1"/>
</dbReference>
<dbReference type="InterPro" id="IPR017884">
    <property type="entry name" value="SANT_dom"/>
</dbReference>
<comment type="subcellular location">
    <subcellularLocation>
        <location evidence="1">Nucleus</location>
    </subcellularLocation>
</comment>
<keyword evidence="4" id="KW-0238">DNA-binding</keyword>
<dbReference type="GO" id="GO:0005634">
    <property type="term" value="C:nucleus"/>
    <property type="evidence" value="ECO:0007669"/>
    <property type="project" value="UniProtKB-SubCell"/>
</dbReference>
<dbReference type="SUPFAM" id="SSF46689">
    <property type="entry name" value="Homeodomain-like"/>
    <property type="match status" value="2"/>
</dbReference>
<dbReference type="PANTHER" id="PTHR44042">
    <property type="entry name" value="DUPLICATED HOMEODOMAIN-LIKE SUPERFAMILY PROTEIN-RELATED"/>
    <property type="match status" value="1"/>
</dbReference>
<evidence type="ECO:0000259" key="9">
    <source>
        <dbReference type="PROSITE" id="PS51294"/>
    </source>
</evidence>
<sequence length="144" mass="16291">MAKKGSSDGMSEGSSWTWEENKQFEDCLVEFGDDYPDRWSAIAAKLGTKTAAEVEQHYAVLLEDLDAIEAGLIEPPKYPDKMRNATHGKPWTDEEHSLFLEGLEKYGKGDWVGISKHVVKTRTPAQVASHAYNYFKRQKKGRAR</sequence>
<dbReference type="PROSITE" id="PS50090">
    <property type="entry name" value="MYB_LIKE"/>
    <property type="match status" value="2"/>
</dbReference>
<accession>A0A2G9FZP4</accession>
<dbReference type="Proteomes" id="UP000231279">
    <property type="component" value="Unassembled WGS sequence"/>
</dbReference>
<evidence type="ECO:0000256" key="2">
    <source>
        <dbReference type="ARBA" id="ARBA00022473"/>
    </source>
</evidence>
<dbReference type="InterPro" id="IPR006447">
    <property type="entry name" value="Myb_dom_plants"/>
</dbReference>
<dbReference type="STRING" id="429701.A0A2G9FZP4"/>
<dbReference type="OrthoDB" id="118550at2759"/>
<dbReference type="InterPro" id="IPR017930">
    <property type="entry name" value="Myb_dom"/>
</dbReference>
<dbReference type="FunFam" id="1.10.10.60:FF:000154">
    <property type="entry name" value="Transcription factor SRM1"/>
    <property type="match status" value="1"/>
</dbReference>
<organism evidence="10 11">
    <name type="scientific">Handroanthus impetiginosus</name>
    <dbReference type="NCBI Taxonomy" id="429701"/>
    <lineage>
        <taxon>Eukaryota</taxon>
        <taxon>Viridiplantae</taxon>
        <taxon>Streptophyta</taxon>
        <taxon>Embryophyta</taxon>
        <taxon>Tracheophyta</taxon>
        <taxon>Spermatophyta</taxon>
        <taxon>Magnoliopsida</taxon>
        <taxon>eudicotyledons</taxon>
        <taxon>Gunneridae</taxon>
        <taxon>Pentapetalae</taxon>
        <taxon>asterids</taxon>
        <taxon>lamiids</taxon>
        <taxon>Lamiales</taxon>
        <taxon>Bignoniaceae</taxon>
        <taxon>Crescentiina</taxon>
        <taxon>Tabebuia alliance</taxon>
        <taxon>Handroanthus</taxon>
    </lineage>
</organism>
<feature type="domain" description="Myb-like" evidence="7">
    <location>
        <begin position="83"/>
        <end position="135"/>
    </location>
</feature>
<evidence type="ECO:0000259" key="7">
    <source>
        <dbReference type="PROSITE" id="PS50090"/>
    </source>
</evidence>
<evidence type="ECO:0000259" key="8">
    <source>
        <dbReference type="PROSITE" id="PS51293"/>
    </source>
</evidence>
<dbReference type="AlphaFoldDB" id="A0A2G9FZP4"/>
<keyword evidence="6" id="KW-0539">Nucleus</keyword>
<dbReference type="PROSITE" id="PS51294">
    <property type="entry name" value="HTH_MYB"/>
    <property type="match status" value="1"/>
</dbReference>
<keyword evidence="2" id="KW-0217">Developmental protein</keyword>
<feature type="domain" description="SANT" evidence="8">
    <location>
        <begin position="11"/>
        <end position="66"/>
    </location>
</feature>
<feature type="domain" description="SANT" evidence="8">
    <location>
        <begin position="86"/>
        <end position="139"/>
    </location>
</feature>
<feature type="domain" description="HTH myb-type" evidence="9">
    <location>
        <begin position="83"/>
        <end position="139"/>
    </location>
</feature>
<dbReference type="Gene3D" id="1.10.10.60">
    <property type="entry name" value="Homeodomain-like"/>
    <property type="match status" value="2"/>
</dbReference>